<name>A0ABW9XKC0_9BACL</name>
<comment type="caution">
    <text evidence="2">The sequence shown here is derived from an EMBL/GenBank/DDBJ whole genome shotgun (WGS) entry which is preliminary data.</text>
</comment>
<proteinExistence type="predicted"/>
<dbReference type="Gene3D" id="3.20.20.150">
    <property type="entry name" value="Divalent-metal-dependent TIM barrel enzymes"/>
    <property type="match status" value="1"/>
</dbReference>
<dbReference type="InterPro" id="IPR036237">
    <property type="entry name" value="Xyl_isomerase-like_sf"/>
</dbReference>
<reference evidence="2 3" key="1">
    <citation type="submission" date="2020-01" db="EMBL/GenBank/DDBJ databases">
        <title>Paenibacillus soybeanensis sp. nov. isolated from the nodules of soybean (Glycine max(L.) Merr).</title>
        <authorList>
            <person name="Wang H."/>
        </authorList>
    </citation>
    <scope>NUCLEOTIDE SEQUENCE [LARGE SCALE GENOMIC DNA]</scope>
    <source>
        <strain evidence="2 3">T1</strain>
    </source>
</reference>
<dbReference type="InterPro" id="IPR013022">
    <property type="entry name" value="Xyl_isomerase-like_TIM-brl"/>
</dbReference>
<dbReference type="Proteomes" id="UP000665561">
    <property type="component" value="Unassembled WGS sequence"/>
</dbReference>
<evidence type="ECO:0000313" key="2">
    <source>
        <dbReference type="EMBL" id="NBD22961.1"/>
    </source>
</evidence>
<dbReference type="InterPro" id="IPR050312">
    <property type="entry name" value="IolE/XylAMocC-like"/>
</dbReference>
<dbReference type="EMBL" id="JAAAMV010000001">
    <property type="protein sequence ID" value="NBD22961.1"/>
    <property type="molecule type" value="Genomic_DNA"/>
</dbReference>
<dbReference type="RefSeq" id="WP_161741254.1">
    <property type="nucleotide sequence ID" value="NZ_JAAAMV010000001.1"/>
</dbReference>
<protein>
    <submittedName>
        <fullName evidence="2">TIM barrel protein</fullName>
    </submittedName>
</protein>
<dbReference type="SUPFAM" id="SSF51658">
    <property type="entry name" value="Xylose isomerase-like"/>
    <property type="match status" value="1"/>
</dbReference>
<organism evidence="2 3">
    <name type="scientific">Paenibacillus glycinis</name>
    <dbReference type="NCBI Taxonomy" id="2697035"/>
    <lineage>
        <taxon>Bacteria</taxon>
        <taxon>Bacillati</taxon>
        <taxon>Bacillota</taxon>
        <taxon>Bacilli</taxon>
        <taxon>Bacillales</taxon>
        <taxon>Paenibacillaceae</taxon>
        <taxon>Paenibacillus</taxon>
    </lineage>
</organism>
<evidence type="ECO:0000259" key="1">
    <source>
        <dbReference type="Pfam" id="PF01261"/>
    </source>
</evidence>
<dbReference type="Pfam" id="PF01261">
    <property type="entry name" value="AP_endonuc_2"/>
    <property type="match status" value="1"/>
</dbReference>
<feature type="domain" description="Xylose isomerase-like TIM barrel" evidence="1">
    <location>
        <begin position="20"/>
        <end position="262"/>
    </location>
</feature>
<gene>
    <name evidence="2" type="ORF">GT019_03645</name>
</gene>
<dbReference type="PANTHER" id="PTHR12110">
    <property type="entry name" value="HYDROXYPYRUVATE ISOMERASE"/>
    <property type="match status" value="1"/>
</dbReference>
<accession>A0ABW9XKC0</accession>
<keyword evidence="3" id="KW-1185">Reference proteome</keyword>
<evidence type="ECO:0000313" key="3">
    <source>
        <dbReference type="Proteomes" id="UP000665561"/>
    </source>
</evidence>
<sequence length="303" mass="32899">MKISTSIHMFDTDYPIGEAIRRCKAAGFEALDFNYTDYVSRLLGMSWAEEERWAQEIREAAETHGAAFTQTHGPIHGAAFDSMQLGLDLDSYLAYSERALRTAAILGAPWVVLHPGNITLAGAESQAQQLAFNRNAYSRLLPVMEETGVGVALENMFDRPRGGGRPLRSYCAAPEELAELVGSLNHPLFGACWDTGHAHIQGLRQRDSIRVLGALLKTIHVQDNHGLTDAHLLPHQGTVQWDDVMAGLADAGYQGDFTYEIHGFFRPVPLALMDEALKFAVSTGKQLTGAFPGAPAAGGLLIG</sequence>